<gene>
    <name evidence="2" type="ORF">CINCED_3A024783</name>
</gene>
<evidence type="ECO:0000256" key="1">
    <source>
        <dbReference type="SAM" id="MobiDB-lite"/>
    </source>
</evidence>
<dbReference type="AlphaFoldDB" id="A0A5E4NBV7"/>
<sequence>MRDKEDDGCEKVVNECGEPRARIYVQPEKQRMKRPTTMLDKRTEALENNSIYRQSFKPPEDPRKRTAVEPGQHFWPMARDGEGIATVTVQRASFPEWPCDQRPPPAIQSDHEIGNCEQPMQAVTSQRHDYVKKRVPLPVRYRASDPAIDLQGGCGTGDGGGARCQMASVTTTADTFGATDTVRPQESARPATAAHWTARDERMAAVTETSASYVQWDPLTLYRSAECLPYCRPDEPIDDCTVYKRSYKPPGDFRDPLPGELLSVGRFGSSAPPESHPVYPKAHDYNS</sequence>
<feature type="compositionally biased region" description="Basic and acidic residues" evidence="1">
    <location>
        <begin position="58"/>
        <end position="67"/>
    </location>
</feature>
<name>A0A5E4NBV7_9HEMI</name>
<keyword evidence="3" id="KW-1185">Reference proteome</keyword>
<dbReference type="OrthoDB" id="365640at2759"/>
<dbReference type="Proteomes" id="UP000325440">
    <property type="component" value="Unassembled WGS sequence"/>
</dbReference>
<accession>A0A5E4NBV7</accession>
<proteinExistence type="predicted"/>
<protein>
    <submittedName>
        <fullName evidence="2">Uncharacterized protein</fullName>
    </submittedName>
</protein>
<feature type="region of interest" description="Disordered" evidence="1">
    <location>
        <begin position="264"/>
        <end position="287"/>
    </location>
</feature>
<reference evidence="2 3" key="1">
    <citation type="submission" date="2019-08" db="EMBL/GenBank/DDBJ databases">
        <authorList>
            <person name="Alioto T."/>
            <person name="Alioto T."/>
            <person name="Gomez Garrido J."/>
        </authorList>
    </citation>
    <scope>NUCLEOTIDE SEQUENCE [LARGE SCALE GENOMIC DNA]</scope>
</reference>
<dbReference type="EMBL" id="CABPRJ010001946">
    <property type="protein sequence ID" value="VVC42338.1"/>
    <property type="molecule type" value="Genomic_DNA"/>
</dbReference>
<feature type="region of interest" description="Disordered" evidence="1">
    <location>
        <begin position="48"/>
        <end position="67"/>
    </location>
</feature>
<evidence type="ECO:0000313" key="2">
    <source>
        <dbReference type="EMBL" id="VVC42338.1"/>
    </source>
</evidence>
<organism evidence="2 3">
    <name type="scientific">Cinara cedri</name>
    <dbReference type="NCBI Taxonomy" id="506608"/>
    <lineage>
        <taxon>Eukaryota</taxon>
        <taxon>Metazoa</taxon>
        <taxon>Ecdysozoa</taxon>
        <taxon>Arthropoda</taxon>
        <taxon>Hexapoda</taxon>
        <taxon>Insecta</taxon>
        <taxon>Pterygota</taxon>
        <taxon>Neoptera</taxon>
        <taxon>Paraneoptera</taxon>
        <taxon>Hemiptera</taxon>
        <taxon>Sternorrhyncha</taxon>
        <taxon>Aphidomorpha</taxon>
        <taxon>Aphidoidea</taxon>
        <taxon>Aphididae</taxon>
        <taxon>Lachninae</taxon>
        <taxon>Cinara</taxon>
    </lineage>
</organism>
<evidence type="ECO:0000313" key="3">
    <source>
        <dbReference type="Proteomes" id="UP000325440"/>
    </source>
</evidence>